<comment type="caution">
    <text evidence="1">The sequence shown here is derived from an EMBL/GenBank/DDBJ whole genome shotgun (WGS) entry which is preliminary data.</text>
</comment>
<sequence>MRTAKGVEVDLIVKKEDNLYPFEIKTSMMPNKTFSRHLLTFVNAEENA</sequence>
<accession>A0ABS0LPX8</accession>
<organism evidence="1 2">
    <name type="scientific">Facklamia lactis</name>
    <dbReference type="NCBI Taxonomy" id="2749967"/>
    <lineage>
        <taxon>Bacteria</taxon>
        <taxon>Bacillati</taxon>
        <taxon>Bacillota</taxon>
        <taxon>Bacilli</taxon>
        <taxon>Lactobacillales</taxon>
        <taxon>Aerococcaceae</taxon>
        <taxon>Facklamia</taxon>
    </lineage>
</organism>
<name>A0ABS0LPX8_9LACT</name>
<reference evidence="1 2" key="1">
    <citation type="submission" date="2020-07" db="EMBL/GenBank/DDBJ databases">
        <title>Facklamia lactis sp. nov., isolated from raw milk.</title>
        <authorList>
            <person name="Doll E.V."/>
            <person name="Huptas C."/>
            <person name="Staib L."/>
            <person name="Wenning M."/>
            <person name="Scherer S."/>
        </authorList>
    </citation>
    <scope>NUCLEOTIDE SEQUENCE [LARGE SCALE GENOMIC DNA]</scope>
    <source>
        <strain evidence="1 2">DSM 111018</strain>
    </source>
</reference>
<keyword evidence="2" id="KW-1185">Reference proteome</keyword>
<protein>
    <recommendedName>
        <fullName evidence="3">DUF4143 domain-containing protein</fullName>
    </recommendedName>
</protein>
<dbReference type="EMBL" id="JACBXQ010000002">
    <property type="protein sequence ID" value="MBG9986215.1"/>
    <property type="molecule type" value="Genomic_DNA"/>
</dbReference>
<evidence type="ECO:0000313" key="2">
    <source>
        <dbReference type="Proteomes" id="UP000721415"/>
    </source>
</evidence>
<gene>
    <name evidence="1" type="ORF">HZY91_04820</name>
</gene>
<evidence type="ECO:0008006" key="3">
    <source>
        <dbReference type="Google" id="ProtNLM"/>
    </source>
</evidence>
<dbReference type="Proteomes" id="UP000721415">
    <property type="component" value="Unassembled WGS sequence"/>
</dbReference>
<proteinExistence type="predicted"/>
<evidence type="ECO:0000313" key="1">
    <source>
        <dbReference type="EMBL" id="MBG9986215.1"/>
    </source>
</evidence>